<dbReference type="GeneID" id="114437615"/>
<feature type="region of interest" description="Disordered" evidence="1">
    <location>
        <begin position="135"/>
        <end position="159"/>
    </location>
</feature>
<organism evidence="2 3">
    <name type="scientific">Parambassis ranga</name>
    <name type="common">Indian glassy fish</name>
    <dbReference type="NCBI Taxonomy" id="210632"/>
    <lineage>
        <taxon>Eukaryota</taxon>
        <taxon>Metazoa</taxon>
        <taxon>Chordata</taxon>
        <taxon>Craniata</taxon>
        <taxon>Vertebrata</taxon>
        <taxon>Euteleostomi</taxon>
        <taxon>Actinopterygii</taxon>
        <taxon>Neopterygii</taxon>
        <taxon>Teleostei</taxon>
        <taxon>Neoteleostei</taxon>
        <taxon>Acanthomorphata</taxon>
        <taxon>Ovalentaria</taxon>
        <taxon>Ambassidae</taxon>
        <taxon>Parambassis</taxon>
    </lineage>
</organism>
<dbReference type="RefSeq" id="XP_028264220.1">
    <property type="nucleotide sequence ID" value="XM_028408419.1"/>
</dbReference>
<gene>
    <name evidence="3" type="primary">LOC114437615</name>
</gene>
<feature type="compositionally biased region" description="Basic and acidic residues" evidence="1">
    <location>
        <begin position="147"/>
        <end position="159"/>
    </location>
</feature>
<name>A0A6P7I7V4_9TELE</name>
<proteinExistence type="predicted"/>
<dbReference type="Proteomes" id="UP000515145">
    <property type="component" value="Chromosome 6"/>
</dbReference>
<accession>A0A6P7I7V4</accession>
<reference evidence="3" key="1">
    <citation type="submission" date="2025-08" db="UniProtKB">
        <authorList>
            <consortium name="RefSeq"/>
        </authorList>
    </citation>
    <scope>IDENTIFICATION</scope>
</reference>
<evidence type="ECO:0000313" key="2">
    <source>
        <dbReference type="Proteomes" id="UP000515145"/>
    </source>
</evidence>
<dbReference type="AlphaFoldDB" id="A0A6P7I7V4"/>
<keyword evidence="2" id="KW-1185">Reference proteome</keyword>
<evidence type="ECO:0000313" key="3">
    <source>
        <dbReference type="RefSeq" id="XP_028264220.1"/>
    </source>
</evidence>
<evidence type="ECO:0000256" key="1">
    <source>
        <dbReference type="SAM" id="MobiDB-lite"/>
    </source>
</evidence>
<feature type="region of interest" description="Disordered" evidence="1">
    <location>
        <begin position="36"/>
        <end position="68"/>
    </location>
</feature>
<feature type="compositionally biased region" description="Polar residues" evidence="1">
    <location>
        <begin position="53"/>
        <end position="62"/>
    </location>
</feature>
<protein>
    <submittedName>
        <fullName evidence="3">Uncharacterized protein LOC114437615 isoform X2</fullName>
    </submittedName>
</protein>
<sequence>MCHLSVCFWIQGSSMESSDQDVVTLQAVRDLPIVGLNTEVSPGPEPEQDQSEQDVQPETNQEVPEPGRCPQSLALIEFRIQQLQNRRFLLLKMQNFIQKTGQSISSETSEDSDELCELDAVQKELEELLLKKEELEKQEGSSNHTANGDHQEHSDLYKCETPHGGVYMLPPLQVHREGQTQPPTGPILPGVEPTSSLYTTNMSECIQAFSLSLSFFW</sequence>